<accession>A0A3L7AGP6</accession>
<feature type="transmembrane region" description="Helical" evidence="8">
    <location>
        <begin position="54"/>
        <end position="74"/>
    </location>
</feature>
<evidence type="ECO:0000256" key="5">
    <source>
        <dbReference type="ARBA" id="ARBA00022692"/>
    </source>
</evidence>
<feature type="transmembrane region" description="Helical" evidence="8">
    <location>
        <begin position="378"/>
        <end position="398"/>
    </location>
</feature>
<dbReference type="PROSITE" id="PS50850">
    <property type="entry name" value="MFS"/>
    <property type="match status" value="1"/>
</dbReference>
<dbReference type="GO" id="GO:0005886">
    <property type="term" value="C:plasma membrane"/>
    <property type="evidence" value="ECO:0007669"/>
    <property type="project" value="UniProtKB-SubCell"/>
</dbReference>
<name>A0A3L7AGP6_9MICO</name>
<dbReference type="SUPFAM" id="SSF103473">
    <property type="entry name" value="MFS general substrate transporter"/>
    <property type="match status" value="1"/>
</dbReference>
<dbReference type="InterPro" id="IPR005829">
    <property type="entry name" value="Sugar_transporter_CS"/>
</dbReference>
<comment type="similarity">
    <text evidence="2">Belongs to the major facilitator superfamily. Bcr/CmlA family.</text>
</comment>
<comment type="caution">
    <text evidence="10">The sequence shown here is derived from an EMBL/GenBank/DDBJ whole genome shotgun (WGS) entry which is preliminary data.</text>
</comment>
<dbReference type="EMBL" id="RCUY01000016">
    <property type="protein sequence ID" value="RLP78868.1"/>
    <property type="molecule type" value="Genomic_DNA"/>
</dbReference>
<dbReference type="InterPro" id="IPR011701">
    <property type="entry name" value="MFS"/>
</dbReference>
<dbReference type="Pfam" id="PF07690">
    <property type="entry name" value="MFS_1"/>
    <property type="match status" value="1"/>
</dbReference>
<keyword evidence="11" id="KW-1185">Reference proteome</keyword>
<dbReference type="AlphaFoldDB" id="A0A3L7AGP6"/>
<feature type="domain" description="Major facilitator superfamily (MFS) profile" evidence="9">
    <location>
        <begin position="16"/>
        <end position="401"/>
    </location>
</feature>
<proteinExistence type="inferred from homology"/>
<feature type="transmembrane region" description="Helical" evidence="8">
    <location>
        <begin position="86"/>
        <end position="104"/>
    </location>
</feature>
<evidence type="ECO:0000256" key="4">
    <source>
        <dbReference type="ARBA" id="ARBA00022475"/>
    </source>
</evidence>
<evidence type="ECO:0000256" key="6">
    <source>
        <dbReference type="ARBA" id="ARBA00022989"/>
    </source>
</evidence>
<dbReference type="OrthoDB" id="9814303at2"/>
<dbReference type="PANTHER" id="PTHR23502">
    <property type="entry name" value="MAJOR FACILITATOR SUPERFAMILY"/>
    <property type="match status" value="1"/>
</dbReference>
<dbReference type="GO" id="GO:1990961">
    <property type="term" value="P:xenobiotic detoxification by transmembrane export across the plasma membrane"/>
    <property type="evidence" value="ECO:0007669"/>
    <property type="project" value="InterPro"/>
</dbReference>
<dbReference type="PANTHER" id="PTHR23502:SF132">
    <property type="entry name" value="POLYAMINE TRANSPORTER 2-RELATED"/>
    <property type="match status" value="1"/>
</dbReference>
<feature type="transmembrane region" description="Helical" evidence="8">
    <location>
        <begin position="110"/>
        <end position="135"/>
    </location>
</feature>
<keyword evidence="6 8" id="KW-1133">Transmembrane helix</keyword>
<organism evidence="10 11">
    <name type="scientific">Mycetocola lacteus</name>
    <dbReference type="NCBI Taxonomy" id="76637"/>
    <lineage>
        <taxon>Bacteria</taxon>
        <taxon>Bacillati</taxon>
        <taxon>Actinomycetota</taxon>
        <taxon>Actinomycetes</taxon>
        <taxon>Micrococcales</taxon>
        <taxon>Microbacteriaceae</taxon>
        <taxon>Mycetocola</taxon>
    </lineage>
</organism>
<keyword evidence="3" id="KW-0813">Transport</keyword>
<evidence type="ECO:0000313" key="11">
    <source>
        <dbReference type="Proteomes" id="UP000269438"/>
    </source>
</evidence>
<evidence type="ECO:0000256" key="8">
    <source>
        <dbReference type="SAM" id="Phobius"/>
    </source>
</evidence>
<evidence type="ECO:0000313" key="10">
    <source>
        <dbReference type="EMBL" id="RLP78868.1"/>
    </source>
</evidence>
<evidence type="ECO:0000256" key="7">
    <source>
        <dbReference type="ARBA" id="ARBA00023136"/>
    </source>
</evidence>
<feature type="transmembrane region" description="Helical" evidence="8">
    <location>
        <begin position="353"/>
        <end position="372"/>
    </location>
</feature>
<dbReference type="NCBIfam" id="TIGR00710">
    <property type="entry name" value="efflux_Bcr_CflA"/>
    <property type="match status" value="1"/>
</dbReference>
<feature type="transmembrane region" description="Helical" evidence="8">
    <location>
        <begin position="319"/>
        <end position="341"/>
    </location>
</feature>
<keyword evidence="7 8" id="KW-0472">Membrane</keyword>
<dbReference type="Proteomes" id="UP000269438">
    <property type="component" value="Unassembled WGS sequence"/>
</dbReference>
<dbReference type="InterPro" id="IPR020846">
    <property type="entry name" value="MFS_dom"/>
</dbReference>
<feature type="transmembrane region" description="Helical" evidence="8">
    <location>
        <begin position="17"/>
        <end position="34"/>
    </location>
</feature>
<keyword evidence="4" id="KW-1003">Cell membrane</keyword>
<feature type="transmembrane region" description="Helical" evidence="8">
    <location>
        <begin position="222"/>
        <end position="247"/>
    </location>
</feature>
<dbReference type="InterPro" id="IPR036259">
    <property type="entry name" value="MFS_trans_sf"/>
</dbReference>
<feature type="transmembrane region" description="Helical" evidence="8">
    <location>
        <begin position="147"/>
        <end position="168"/>
    </location>
</feature>
<sequence length="408" mass="42714">MTTVVHPGDALSRRQRLAYVFILGALTALGPFTIDLYLPAFPTMQTDLGVSMTSIQLTLTGTTVGFAIGQLFMGPWSDRVGRRTPLMIATAVHVLASLGCLFAPDITVLAIFRVLQGAGAAAGAVVATATVRDLFGGRPLVVMLSRLALVNGMAPILAPMIGGALLPLMHWRGLFIVLALYGVGVMVAVTLWIVETLPPERRRSSGFKATVLGYRSVLSDRIYVGAILIGALSFSGLFAYLSASSFLFQDFFGLSSTEYGILFAINSVGIVAGVQISSRLMRKIGPPWVLVGSTILQLFAAISIIIMGNLDSGLLGIEIPLFIFIMSCGFGFPAVQVTALARHGAAAGTAASLMGAVNFGLAGILSPLVGLFGGDGPAMGMVMVLTSVTAIIILWAVVRPKTVPPLTD</sequence>
<dbReference type="PROSITE" id="PS00216">
    <property type="entry name" value="SUGAR_TRANSPORT_1"/>
    <property type="match status" value="1"/>
</dbReference>
<dbReference type="CDD" id="cd17320">
    <property type="entry name" value="MFS_MdfA_MDR_like"/>
    <property type="match status" value="1"/>
</dbReference>
<reference evidence="10 11" key="1">
    <citation type="submission" date="2018-10" db="EMBL/GenBank/DDBJ databases">
        <authorList>
            <person name="Li J."/>
        </authorList>
    </citation>
    <scope>NUCLEOTIDE SEQUENCE [LARGE SCALE GENOMIC DNA]</scope>
    <source>
        <strain evidence="10 11">JCM 11654</strain>
    </source>
</reference>
<evidence type="ECO:0000256" key="1">
    <source>
        <dbReference type="ARBA" id="ARBA00004651"/>
    </source>
</evidence>
<feature type="transmembrane region" description="Helical" evidence="8">
    <location>
        <begin position="259"/>
        <end position="276"/>
    </location>
</feature>
<dbReference type="RefSeq" id="WP_121689617.1">
    <property type="nucleotide sequence ID" value="NZ_RCUY01000016.1"/>
</dbReference>
<evidence type="ECO:0000256" key="3">
    <source>
        <dbReference type="ARBA" id="ARBA00022448"/>
    </source>
</evidence>
<dbReference type="GO" id="GO:0042910">
    <property type="term" value="F:xenobiotic transmembrane transporter activity"/>
    <property type="evidence" value="ECO:0007669"/>
    <property type="project" value="InterPro"/>
</dbReference>
<protein>
    <submittedName>
        <fullName evidence="10">Bcr/CflA family efflux MFS transporter</fullName>
    </submittedName>
</protein>
<dbReference type="Gene3D" id="1.20.1720.10">
    <property type="entry name" value="Multidrug resistance protein D"/>
    <property type="match status" value="1"/>
</dbReference>
<comment type="subcellular location">
    <subcellularLocation>
        <location evidence="1">Cell membrane</location>
        <topology evidence="1">Multi-pass membrane protein</topology>
    </subcellularLocation>
</comment>
<dbReference type="InterPro" id="IPR004812">
    <property type="entry name" value="Efflux_drug-R_Bcr/CmlA"/>
</dbReference>
<keyword evidence="5 8" id="KW-0812">Transmembrane</keyword>
<evidence type="ECO:0000256" key="2">
    <source>
        <dbReference type="ARBA" id="ARBA00006236"/>
    </source>
</evidence>
<feature type="transmembrane region" description="Helical" evidence="8">
    <location>
        <begin position="174"/>
        <end position="194"/>
    </location>
</feature>
<evidence type="ECO:0000259" key="9">
    <source>
        <dbReference type="PROSITE" id="PS50850"/>
    </source>
</evidence>
<feature type="transmembrane region" description="Helical" evidence="8">
    <location>
        <begin position="288"/>
        <end position="307"/>
    </location>
</feature>
<gene>
    <name evidence="10" type="ORF">D9V34_16795</name>
</gene>